<accession>A0A2T1DAX4</accession>
<comment type="caution">
    <text evidence="1">The sequence shown here is derived from an EMBL/GenBank/DDBJ whole genome shotgun (WGS) entry which is preliminary data.</text>
</comment>
<dbReference type="Proteomes" id="UP000238634">
    <property type="component" value="Unassembled WGS sequence"/>
</dbReference>
<evidence type="ECO:0000313" key="2">
    <source>
        <dbReference type="Proteomes" id="UP000238634"/>
    </source>
</evidence>
<reference evidence="1 2" key="2">
    <citation type="submission" date="2018-03" db="EMBL/GenBank/DDBJ databases">
        <title>The ancient ancestry and fast evolution of plastids.</title>
        <authorList>
            <person name="Moore K.R."/>
            <person name="Magnabosco C."/>
            <person name="Momper L."/>
            <person name="Gold D.A."/>
            <person name="Bosak T."/>
            <person name="Fournier G.P."/>
        </authorList>
    </citation>
    <scope>NUCLEOTIDE SEQUENCE [LARGE SCALE GENOMIC DNA]</scope>
    <source>
        <strain evidence="1 2">ULC007</strain>
    </source>
</reference>
<proteinExistence type="predicted"/>
<evidence type="ECO:0000313" key="1">
    <source>
        <dbReference type="EMBL" id="PSB17604.1"/>
    </source>
</evidence>
<name>A0A2T1DAX4_9CYAN</name>
<protein>
    <submittedName>
        <fullName evidence="1">Uncharacterized protein</fullName>
    </submittedName>
</protein>
<dbReference type="RefSeq" id="WP_073074028.1">
    <property type="nucleotide sequence ID" value="NZ_MPPI01000028.1"/>
</dbReference>
<reference evidence="1 2" key="1">
    <citation type="submission" date="2018-02" db="EMBL/GenBank/DDBJ databases">
        <authorList>
            <person name="Cohen D.B."/>
            <person name="Kent A.D."/>
        </authorList>
    </citation>
    <scope>NUCLEOTIDE SEQUENCE [LARGE SCALE GENOMIC DNA]</scope>
    <source>
        <strain evidence="1 2">ULC007</strain>
    </source>
</reference>
<keyword evidence="2" id="KW-1185">Reference proteome</keyword>
<dbReference type="AlphaFoldDB" id="A0A2T1DAX4"/>
<organism evidence="1 2">
    <name type="scientific">Phormidesmis priestleyi ULC007</name>
    <dbReference type="NCBI Taxonomy" id="1920490"/>
    <lineage>
        <taxon>Bacteria</taxon>
        <taxon>Bacillati</taxon>
        <taxon>Cyanobacteriota</taxon>
        <taxon>Cyanophyceae</taxon>
        <taxon>Leptolyngbyales</taxon>
        <taxon>Leptolyngbyaceae</taxon>
        <taxon>Phormidesmis</taxon>
    </lineage>
</organism>
<sequence length="123" mass="14244">MRIFIFAAKKFGQSELRSRKTRMCIHHPDNHNDQQQQTLECIFKDPPLTDILWTNAIALLAGLQGATIREMSNKICVRVPHPDCDHRITILSPLGHDECVDEYQVMKIREFLTMLDIRTSRGN</sequence>
<dbReference type="EMBL" id="PVWG01000026">
    <property type="protein sequence ID" value="PSB17604.1"/>
    <property type="molecule type" value="Genomic_DNA"/>
</dbReference>
<gene>
    <name evidence="1" type="ORF">C7B65_18125</name>
</gene>